<feature type="compositionally biased region" description="Basic residues" evidence="1">
    <location>
        <begin position="63"/>
        <end position="74"/>
    </location>
</feature>
<organism evidence="2">
    <name type="scientific">Nymphaea colorata</name>
    <name type="common">pocket water lily</name>
    <dbReference type="NCBI Taxonomy" id="210225"/>
    <lineage>
        <taxon>Eukaryota</taxon>
        <taxon>Viridiplantae</taxon>
        <taxon>Streptophyta</taxon>
        <taxon>Embryophyta</taxon>
        <taxon>Tracheophyta</taxon>
        <taxon>Spermatophyta</taxon>
        <taxon>Magnoliopsida</taxon>
        <taxon>Nymphaeales</taxon>
        <taxon>Nymphaeaceae</taxon>
        <taxon>Nymphaea</taxon>
    </lineage>
</organism>
<evidence type="ECO:0000256" key="1">
    <source>
        <dbReference type="SAM" id="MobiDB-lite"/>
    </source>
</evidence>
<name>A0A5K1CC16_9MAGN</name>
<feature type="compositionally biased region" description="Low complexity" evidence="1">
    <location>
        <begin position="42"/>
        <end position="58"/>
    </location>
</feature>
<reference evidence="2" key="1">
    <citation type="submission" date="2019-09" db="EMBL/GenBank/DDBJ databases">
        <authorList>
            <person name="Zhang L."/>
        </authorList>
    </citation>
    <scope>NUCLEOTIDE SEQUENCE</scope>
</reference>
<evidence type="ECO:0000313" key="2">
    <source>
        <dbReference type="EMBL" id="VVW24044.1"/>
    </source>
</evidence>
<gene>
    <name evidence="2" type="ORF">NYM_LOCUS17786</name>
</gene>
<dbReference type="EMBL" id="LR721782">
    <property type="protein sequence ID" value="VVW24044.1"/>
    <property type="molecule type" value="Genomic_DNA"/>
</dbReference>
<protein>
    <recommendedName>
        <fullName evidence="3">H15 domain-containing protein</fullName>
    </recommendedName>
</protein>
<feature type="region of interest" description="Disordered" evidence="1">
    <location>
        <begin position="42"/>
        <end position="74"/>
    </location>
</feature>
<dbReference type="AlphaFoldDB" id="A0A5K1CC16"/>
<dbReference type="Gramene" id="NC4G0150150.1">
    <property type="protein sequence ID" value="NC4G0150150.1:cds"/>
    <property type="gene ID" value="NC4G0150150"/>
</dbReference>
<sequence>MEDKRKDQLPLNFRKLLLVQLRKLVSQGKSAKIENSFKVPAAEKPAKPAAPSKKPAVAGRASVKMKLKMKKNRC</sequence>
<proteinExistence type="predicted"/>
<accession>A0A5K1CC16</accession>
<evidence type="ECO:0008006" key="3">
    <source>
        <dbReference type="Google" id="ProtNLM"/>
    </source>
</evidence>